<gene>
    <name evidence="2" type="ORF">SAMN05216174_105187</name>
</gene>
<sequence length="64" mass="6552">MSPSEIPPPPGTTAYRWVLFGVVVVLAVLFVLVTGYVVADLGTTFSAAGIAGMASGLSVTRPRS</sequence>
<dbReference type="EMBL" id="FMZZ01000005">
    <property type="protein sequence ID" value="SDC89512.1"/>
    <property type="molecule type" value="Genomic_DNA"/>
</dbReference>
<proteinExistence type="predicted"/>
<dbReference type="STRING" id="1271860.SAMN05216174_105187"/>
<accession>A0A1G6QAI2</accession>
<dbReference type="RefSeq" id="WP_091450229.1">
    <property type="nucleotide sequence ID" value="NZ_FMZZ01000005.1"/>
</dbReference>
<dbReference type="Proteomes" id="UP000199501">
    <property type="component" value="Unassembled WGS sequence"/>
</dbReference>
<organism evidence="2 3">
    <name type="scientific">Actinokineospora iranica</name>
    <dbReference type="NCBI Taxonomy" id="1271860"/>
    <lineage>
        <taxon>Bacteria</taxon>
        <taxon>Bacillati</taxon>
        <taxon>Actinomycetota</taxon>
        <taxon>Actinomycetes</taxon>
        <taxon>Pseudonocardiales</taxon>
        <taxon>Pseudonocardiaceae</taxon>
        <taxon>Actinokineospora</taxon>
    </lineage>
</organism>
<keyword evidence="1" id="KW-0472">Membrane</keyword>
<keyword evidence="3" id="KW-1185">Reference proteome</keyword>
<keyword evidence="1" id="KW-1133">Transmembrane helix</keyword>
<evidence type="ECO:0000256" key="1">
    <source>
        <dbReference type="SAM" id="Phobius"/>
    </source>
</evidence>
<evidence type="ECO:0000313" key="3">
    <source>
        <dbReference type="Proteomes" id="UP000199501"/>
    </source>
</evidence>
<keyword evidence="1" id="KW-0812">Transmembrane</keyword>
<feature type="transmembrane region" description="Helical" evidence="1">
    <location>
        <begin position="17"/>
        <end position="39"/>
    </location>
</feature>
<name>A0A1G6QAI2_9PSEU</name>
<protein>
    <submittedName>
        <fullName evidence="2">Uncharacterized protein</fullName>
    </submittedName>
</protein>
<reference evidence="3" key="1">
    <citation type="submission" date="2016-10" db="EMBL/GenBank/DDBJ databases">
        <authorList>
            <person name="Varghese N."/>
            <person name="Submissions S."/>
        </authorList>
    </citation>
    <scope>NUCLEOTIDE SEQUENCE [LARGE SCALE GENOMIC DNA]</scope>
    <source>
        <strain evidence="3">IBRC-M 10403</strain>
    </source>
</reference>
<evidence type="ECO:0000313" key="2">
    <source>
        <dbReference type="EMBL" id="SDC89512.1"/>
    </source>
</evidence>
<dbReference type="AlphaFoldDB" id="A0A1G6QAI2"/>